<dbReference type="GO" id="GO:0044611">
    <property type="term" value="C:nuclear pore inner ring"/>
    <property type="evidence" value="ECO:0007669"/>
    <property type="project" value="TreeGrafter"/>
</dbReference>
<dbReference type="EMBL" id="AJWK01003858">
    <property type="status" value="NOT_ANNOTATED_CDS"/>
    <property type="molecule type" value="Genomic_DNA"/>
</dbReference>
<dbReference type="Pfam" id="PF03177">
    <property type="entry name" value="Nucleoporin_C"/>
    <property type="match status" value="1"/>
</dbReference>
<dbReference type="InterPro" id="IPR042537">
    <property type="entry name" value="Nucleoporin_Nup155_C_2"/>
</dbReference>
<dbReference type="Gene3D" id="1.20.120.1880">
    <property type="entry name" value="Nucleoporin, helical C-terminal domain"/>
    <property type="match status" value="1"/>
</dbReference>
<dbReference type="Pfam" id="PF08801">
    <property type="entry name" value="Nucleoporin_N"/>
    <property type="match status" value="1"/>
</dbReference>
<dbReference type="InterPro" id="IPR014908">
    <property type="entry name" value="Nucleoporin_Nup133/Nup155_N"/>
</dbReference>
<comment type="subcellular location">
    <subcellularLocation>
        <location evidence="1">Nucleus</location>
    </subcellularLocation>
</comment>
<protein>
    <submittedName>
        <fullName evidence="7">Uncharacterized protein</fullName>
    </submittedName>
</protein>
<dbReference type="InterPro" id="IPR004870">
    <property type="entry name" value="Nucleoporin_Nup155"/>
</dbReference>
<dbReference type="FunFam" id="1.25.40.440:FF:000001">
    <property type="entry name" value="Nuclear pore complex subunit"/>
    <property type="match status" value="1"/>
</dbReference>
<comment type="similarity">
    <text evidence="2">Belongs to the non-repetitive/WGA-negative nucleoporin family.</text>
</comment>
<feature type="domain" description="Nucleoporin Nup133/Nup155-like N-terminal" evidence="6">
    <location>
        <begin position="49"/>
        <end position="474"/>
    </location>
</feature>
<accession>A0A1B0CAK3</accession>
<dbReference type="InterPro" id="IPR042533">
    <property type="entry name" value="Nucleoporin_Nup155_C_1"/>
</dbReference>
<evidence type="ECO:0000256" key="4">
    <source>
        <dbReference type="ARBA" id="ARBA00023242"/>
    </source>
</evidence>
<reference evidence="7" key="1">
    <citation type="submission" date="2020-05" db="UniProtKB">
        <authorList>
            <consortium name="EnsemblMetazoa"/>
        </authorList>
    </citation>
    <scope>IDENTIFICATION</scope>
    <source>
        <strain evidence="7">Jacobina</strain>
    </source>
</reference>
<dbReference type="InterPro" id="IPR007187">
    <property type="entry name" value="Nucleoporin_Nup133/Nup155_C"/>
</dbReference>
<dbReference type="PANTHER" id="PTHR10350:SF6">
    <property type="entry name" value="NUCLEAR PORE COMPLEX PROTEIN NUP155"/>
    <property type="match status" value="1"/>
</dbReference>
<dbReference type="InterPro" id="IPR042538">
    <property type="entry name" value="Nucleoporin_Nup155_C_3"/>
</dbReference>
<dbReference type="PANTHER" id="PTHR10350">
    <property type="entry name" value="NUCLEAR PORE COMPLEX PROTEIN NUP155"/>
    <property type="match status" value="1"/>
</dbReference>
<dbReference type="GO" id="GO:0017056">
    <property type="term" value="F:structural constituent of nuclear pore"/>
    <property type="evidence" value="ECO:0007669"/>
    <property type="project" value="InterPro"/>
</dbReference>
<evidence type="ECO:0000313" key="8">
    <source>
        <dbReference type="Proteomes" id="UP000092461"/>
    </source>
</evidence>
<keyword evidence="4" id="KW-0539">Nucleus</keyword>
<evidence type="ECO:0000256" key="2">
    <source>
        <dbReference type="ARBA" id="ARBA00007373"/>
    </source>
</evidence>
<evidence type="ECO:0000259" key="6">
    <source>
        <dbReference type="Pfam" id="PF08801"/>
    </source>
</evidence>
<dbReference type="EMBL" id="AJWK01003856">
    <property type="status" value="NOT_ANNOTATED_CDS"/>
    <property type="molecule type" value="Genomic_DNA"/>
</dbReference>
<dbReference type="Gene3D" id="1.25.40.450">
    <property type="entry name" value="Nucleoporin, helical domain, N-terminal subdomain"/>
    <property type="match status" value="1"/>
</dbReference>
<dbReference type="EMBL" id="AJWK01003857">
    <property type="status" value="NOT_ANNOTATED_CDS"/>
    <property type="molecule type" value="Genomic_DNA"/>
</dbReference>
<evidence type="ECO:0000259" key="5">
    <source>
        <dbReference type="Pfam" id="PF03177"/>
    </source>
</evidence>
<evidence type="ECO:0000256" key="1">
    <source>
        <dbReference type="ARBA" id="ARBA00004123"/>
    </source>
</evidence>
<organism evidence="7 8">
    <name type="scientific">Lutzomyia longipalpis</name>
    <name type="common">Sand fly</name>
    <dbReference type="NCBI Taxonomy" id="7200"/>
    <lineage>
        <taxon>Eukaryota</taxon>
        <taxon>Metazoa</taxon>
        <taxon>Ecdysozoa</taxon>
        <taxon>Arthropoda</taxon>
        <taxon>Hexapoda</taxon>
        <taxon>Insecta</taxon>
        <taxon>Pterygota</taxon>
        <taxon>Neoptera</taxon>
        <taxon>Endopterygota</taxon>
        <taxon>Diptera</taxon>
        <taxon>Nematocera</taxon>
        <taxon>Psychodoidea</taxon>
        <taxon>Psychodidae</taxon>
        <taxon>Lutzomyia</taxon>
        <taxon>Lutzomyia</taxon>
    </lineage>
</organism>
<dbReference type="GO" id="GO:0006405">
    <property type="term" value="P:RNA export from nucleus"/>
    <property type="evidence" value="ECO:0007669"/>
    <property type="project" value="TreeGrafter"/>
</dbReference>
<dbReference type="Proteomes" id="UP000092461">
    <property type="component" value="Unassembled WGS sequence"/>
</dbReference>
<feature type="domain" description="Nucleoporin Nup133/Nup155-like C-terminal" evidence="5">
    <location>
        <begin position="619"/>
        <end position="1060"/>
    </location>
</feature>
<dbReference type="GO" id="GO:0036228">
    <property type="term" value="P:protein localization to nuclear inner membrane"/>
    <property type="evidence" value="ECO:0007669"/>
    <property type="project" value="TreeGrafter"/>
</dbReference>
<dbReference type="GO" id="GO:0000972">
    <property type="term" value="P:transcription-dependent tethering of RNA polymerase II gene DNA at nuclear periphery"/>
    <property type="evidence" value="ECO:0007669"/>
    <property type="project" value="TreeGrafter"/>
</dbReference>
<proteinExistence type="inferred from homology"/>
<dbReference type="VEuPathDB" id="VectorBase:LLOJ000978"/>
<keyword evidence="3" id="KW-0813">Transport</keyword>
<evidence type="ECO:0000256" key="3">
    <source>
        <dbReference type="ARBA" id="ARBA00022448"/>
    </source>
</evidence>
<evidence type="ECO:0000313" key="7">
    <source>
        <dbReference type="EnsemblMetazoa" id="LLOJ000978-PA"/>
    </source>
</evidence>
<dbReference type="AlphaFoldDB" id="A0A1B0CAK3"/>
<dbReference type="VEuPathDB" id="VectorBase:LLONM1_009526"/>
<dbReference type="Gene3D" id="1.20.58.1780">
    <property type="match status" value="1"/>
</dbReference>
<keyword evidence="8" id="KW-1185">Reference proteome</keyword>
<dbReference type="GO" id="GO:0006606">
    <property type="term" value="P:protein import into nucleus"/>
    <property type="evidence" value="ECO:0007669"/>
    <property type="project" value="TreeGrafter"/>
</dbReference>
<name>A0A1B0CAK3_LUTLO</name>
<dbReference type="Gene3D" id="1.25.40.440">
    <property type="entry name" value="Nucleoporin, helical domain, central subdomain"/>
    <property type="match status" value="1"/>
</dbReference>
<dbReference type="EnsemblMetazoa" id="LLOJ000978-RA">
    <property type="protein sequence ID" value="LLOJ000978-PA"/>
    <property type="gene ID" value="LLOJ000978"/>
</dbReference>
<sequence length="1244" mass="138669">MIDRHFQCLSSPNLLEVTGVAQHGMATTSGLNDFDYQNLSSLSMNLKSLNQVVTSSKVPIPPEILEHLNHIKCHCMMGLFPEIGRAWLTIDSDIYIWTYENDRDVAYFDGLNHLIVSVGLVAPKPDVFVNDVKYLLILTTPIEIVVLGVIFGDSTKTICSPNRTVHAVKPFEELHISRPIFVLNTDNVSIMTIEGTSDGRIFLGGRDGSLFELQYQAESNWFGRRCKKVNHSQSLVSYMVPGFLKIFAENDAVARIAMDNSRRLLYVLFEKGAIEAWELEPNDNIRRVGRVTHREVIQAAVSMVKTVDAAIFKNITAICPLTFDDSPHLHLIAVTQCGVRFYFSTTPILVGQGTMEALRPQGLYLLHVRLPPGYTPNTQVGKPRQVHSAFYHRGSLLMVSSSQQDQDLLWSLSSEPFPHRPYLTESSTLMQLDGQVCALAQIKDRDSHALTISSIRHTYQPTKIVLLTNQGAHIVSLLKPMDLLQQLLVACRGPHHEAVKAYFQAQTEPEACATSLMLACTEALRGTEMTMWATQAFFLYGGEPHYRTAPTGGAFSAGTTFADGQGAPIFNSTPFLASRPASAIQQSLLQQTQYPSTVQNVSNANFTTTMDPSNNLVYSAKHTGLYLHVSRLLKPIWRRRCLSETSPFTSSISLQDCGQVLSDLYAIKAFLAANAATNVTTTLQNNQSATQGASGVFQYSPSGNLTRPKNMAEDARLEEKKSLDALNRFINQNKQNILASCTFRDLILCRPDTCSQFTSVLINYYLNDNASVGSISAKLRDVCPTLYSHEEAVSHKATEILLMAKTCTDGEEKNEHLMTALTLCKSAAPNLPLGSICQQFTAANFYQGVIELCAVCAFKLDVNETALHYYRNGEPQGDREGLMAYSARSECYKEVKLMLEQVYQQLCCVEVNGNANNDTEIADINGQILKIVTLALQTSDILLHVAVYEWLLSHRLLGELLGLSEPSLRLFLNNSLAKYPDNQQLADLLWKYHERNGQHSAAAKILDNLATIDADNIPLSRRIEYLSKAVLCMRSETIGYSVQNGVLLKEMEEKLEFAQILAVSHHNDALLIETVWLNIFDRELAASTHATPEQQMERLLTKFKCLAREYSDTGNCFPLPFLVYELEVRACKLRLHESPVPECLLAIKLDTDTLLDIYTRMVAMNDRVWLAEGNEWYLVEAAAKLASAFIATCTGSVARNQRRVAAKAMSLISSCLNLLYTKPDTQHLIEILRDIQSKLERLLA</sequence>